<dbReference type="EMBL" id="JBHSGB010000004">
    <property type="protein sequence ID" value="MFC4654107.1"/>
    <property type="molecule type" value="Genomic_DNA"/>
</dbReference>
<accession>A0ABV9JHF8</accession>
<dbReference type="InterPro" id="IPR016181">
    <property type="entry name" value="Acyl_CoA_acyltransferase"/>
</dbReference>
<evidence type="ECO:0000313" key="3">
    <source>
        <dbReference type="Proteomes" id="UP001595962"/>
    </source>
</evidence>
<dbReference type="Pfam" id="PF13420">
    <property type="entry name" value="Acetyltransf_4"/>
    <property type="match status" value="1"/>
</dbReference>
<feature type="domain" description="N-acetyltransferase" evidence="1">
    <location>
        <begin position="5"/>
        <end position="166"/>
    </location>
</feature>
<organism evidence="2 3">
    <name type="scientific">Rheinheimera marina</name>
    <dbReference type="NCBI Taxonomy" id="1774958"/>
    <lineage>
        <taxon>Bacteria</taxon>
        <taxon>Pseudomonadati</taxon>
        <taxon>Pseudomonadota</taxon>
        <taxon>Gammaproteobacteria</taxon>
        <taxon>Chromatiales</taxon>
        <taxon>Chromatiaceae</taxon>
        <taxon>Rheinheimera</taxon>
    </lineage>
</organism>
<dbReference type="CDD" id="cd04301">
    <property type="entry name" value="NAT_SF"/>
    <property type="match status" value="1"/>
</dbReference>
<name>A0ABV9JHF8_9GAMM</name>
<dbReference type="InterPro" id="IPR000182">
    <property type="entry name" value="GNAT_dom"/>
</dbReference>
<dbReference type="SUPFAM" id="SSF55729">
    <property type="entry name" value="Acyl-CoA N-acyltransferases (Nat)"/>
    <property type="match status" value="1"/>
</dbReference>
<proteinExistence type="predicted"/>
<dbReference type="Gene3D" id="3.40.630.30">
    <property type="match status" value="1"/>
</dbReference>
<reference evidence="3" key="1">
    <citation type="journal article" date="2019" name="Int. J. Syst. Evol. Microbiol.">
        <title>The Global Catalogue of Microorganisms (GCM) 10K type strain sequencing project: providing services to taxonomists for standard genome sequencing and annotation.</title>
        <authorList>
            <consortium name="The Broad Institute Genomics Platform"/>
            <consortium name="The Broad Institute Genome Sequencing Center for Infectious Disease"/>
            <person name="Wu L."/>
            <person name="Ma J."/>
        </authorList>
    </citation>
    <scope>NUCLEOTIDE SEQUENCE [LARGE SCALE GENOMIC DNA]</scope>
    <source>
        <strain evidence="3">DT28</strain>
    </source>
</reference>
<protein>
    <submittedName>
        <fullName evidence="2">Arsinothricin resistance N-acetyltransferase ArsN1 family B</fullName>
    </submittedName>
</protein>
<dbReference type="NCBIfam" id="NF040504">
    <property type="entry name" value="resist_ArsN1b"/>
    <property type="match status" value="1"/>
</dbReference>
<evidence type="ECO:0000259" key="1">
    <source>
        <dbReference type="PROSITE" id="PS51186"/>
    </source>
</evidence>
<gene>
    <name evidence="2" type="ORF">ACFO3I_03600</name>
</gene>
<sequence>MNPTTELREATAADAAAIAAIYNHYVLNTCVTFEEEAVTAGQMAQRLADVQQAGLPWLVLLEQGELLGYAYASLWRVRSAYRFSVESTVYLKQDLSGRGYGSQLYMALLGRLKERGFHTVIGGITLPNRQSVQLHEKCGFAKTAHFSQVGFKFEQWLDVGYWQKLL</sequence>
<dbReference type="PANTHER" id="PTHR43072">
    <property type="entry name" value="N-ACETYLTRANSFERASE"/>
    <property type="match status" value="1"/>
</dbReference>
<dbReference type="PROSITE" id="PS51186">
    <property type="entry name" value="GNAT"/>
    <property type="match status" value="1"/>
</dbReference>
<comment type="caution">
    <text evidence="2">The sequence shown here is derived from an EMBL/GenBank/DDBJ whole genome shotgun (WGS) entry which is preliminary data.</text>
</comment>
<keyword evidence="3" id="KW-1185">Reference proteome</keyword>
<dbReference type="Proteomes" id="UP001595962">
    <property type="component" value="Unassembled WGS sequence"/>
</dbReference>
<dbReference type="PANTHER" id="PTHR43072:SF8">
    <property type="entry name" value="ACYLTRANSFERASE FABY-RELATED"/>
    <property type="match status" value="1"/>
</dbReference>
<evidence type="ECO:0000313" key="2">
    <source>
        <dbReference type="EMBL" id="MFC4654107.1"/>
    </source>
</evidence>
<dbReference type="RefSeq" id="WP_377331825.1">
    <property type="nucleotide sequence ID" value="NZ_JBHSGB010000004.1"/>
</dbReference>